<protein>
    <submittedName>
        <fullName evidence="1">Uncharacterized protein</fullName>
    </submittedName>
</protein>
<name>A0A3P7NXQ2_DIBLA</name>
<organism evidence="1 2">
    <name type="scientific">Dibothriocephalus latus</name>
    <name type="common">Fish tapeworm</name>
    <name type="synonym">Diphyllobothrium latum</name>
    <dbReference type="NCBI Taxonomy" id="60516"/>
    <lineage>
        <taxon>Eukaryota</taxon>
        <taxon>Metazoa</taxon>
        <taxon>Spiralia</taxon>
        <taxon>Lophotrochozoa</taxon>
        <taxon>Platyhelminthes</taxon>
        <taxon>Cestoda</taxon>
        <taxon>Eucestoda</taxon>
        <taxon>Diphyllobothriidea</taxon>
        <taxon>Diphyllobothriidae</taxon>
        <taxon>Dibothriocephalus</taxon>
    </lineage>
</organism>
<evidence type="ECO:0000313" key="1">
    <source>
        <dbReference type="EMBL" id="VDN13469.1"/>
    </source>
</evidence>
<proteinExistence type="predicted"/>
<dbReference type="AlphaFoldDB" id="A0A3P7NXQ2"/>
<dbReference type="OrthoDB" id="6279010at2759"/>
<accession>A0A3P7NXQ2</accession>
<dbReference type="Proteomes" id="UP000281553">
    <property type="component" value="Unassembled WGS sequence"/>
</dbReference>
<gene>
    <name evidence="1" type="ORF">DILT_LOCUS9300</name>
</gene>
<keyword evidence="2" id="KW-1185">Reference proteome</keyword>
<sequence>HPPPSPVSSSTTCYAKPDWSSRGLNRGNCVNTNQHEKEFTQRQLNQEVTAAGKMGPANTFSYRYSIPSNRNGVHLTPIFAGPGGPLGSLLDHGTTLWSPLHRRRDDIPQAGFPMSEYSSPTPVSSIIYGGFQGSPSLLPHLESSHSEHKQ</sequence>
<reference evidence="1 2" key="1">
    <citation type="submission" date="2018-11" db="EMBL/GenBank/DDBJ databases">
        <authorList>
            <consortium name="Pathogen Informatics"/>
        </authorList>
    </citation>
    <scope>NUCLEOTIDE SEQUENCE [LARGE SCALE GENOMIC DNA]</scope>
</reference>
<feature type="non-terminal residue" evidence="1">
    <location>
        <position position="1"/>
    </location>
</feature>
<dbReference type="EMBL" id="UYRU01056464">
    <property type="protein sequence ID" value="VDN13469.1"/>
    <property type="molecule type" value="Genomic_DNA"/>
</dbReference>
<evidence type="ECO:0000313" key="2">
    <source>
        <dbReference type="Proteomes" id="UP000281553"/>
    </source>
</evidence>